<gene>
    <name evidence="2" type="ORF">WB794_03825</name>
</gene>
<accession>A0AAW9QYS3</accession>
<name>A0AAW9QYS3_9GAMM</name>
<dbReference type="RefSeq" id="WP_337334525.1">
    <property type="nucleotide sequence ID" value="NZ_JBBDHC010000004.1"/>
</dbReference>
<dbReference type="Pfam" id="PF17963">
    <property type="entry name" value="Big_9"/>
    <property type="match status" value="1"/>
</dbReference>
<dbReference type="Pfam" id="PF07675">
    <property type="entry name" value="Cleaved_Adhesin"/>
    <property type="match status" value="1"/>
</dbReference>
<dbReference type="InterPro" id="IPR011628">
    <property type="entry name" value="Cleaved_adhesin"/>
</dbReference>
<keyword evidence="3" id="KW-1185">Reference proteome</keyword>
<dbReference type="NCBIfam" id="NF038128">
    <property type="entry name" value="choice_anch_J"/>
    <property type="match status" value="1"/>
</dbReference>
<dbReference type="EMBL" id="JBBDHC010000004">
    <property type="protein sequence ID" value="MEJ1248805.1"/>
    <property type="molecule type" value="Genomic_DNA"/>
</dbReference>
<evidence type="ECO:0000259" key="1">
    <source>
        <dbReference type="Pfam" id="PF07675"/>
    </source>
</evidence>
<protein>
    <submittedName>
        <fullName evidence="2">Choice-of-anchor J domain-containing protein</fullName>
    </submittedName>
</protein>
<dbReference type="Gene3D" id="2.60.120.200">
    <property type="match status" value="1"/>
</dbReference>
<organism evidence="2 3">
    <name type="scientific">Denitratimonas tolerans</name>
    <dbReference type="NCBI Taxonomy" id="1338420"/>
    <lineage>
        <taxon>Bacteria</taxon>
        <taxon>Pseudomonadati</taxon>
        <taxon>Pseudomonadota</taxon>
        <taxon>Gammaproteobacteria</taxon>
        <taxon>Lysobacterales</taxon>
        <taxon>Lysobacteraceae</taxon>
        <taxon>Denitratimonas</taxon>
    </lineage>
</organism>
<reference evidence="2 3" key="1">
    <citation type="journal article" date="2016" name="Antonie Van Leeuwenhoek">
        <title>Denitratimonas tolerans gen. nov., sp. nov., a denitrifying bacterium isolated from a bioreactor for tannery wastewater treatment.</title>
        <authorList>
            <person name="Han S.I."/>
            <person name="Kim J.O."/>
            <person name="Lee Y.R."/>
            <person name="Ekpeghere K.I."/>
            <person name="Koh S.C."/>
            <person name="Whang K.S."/>
        </authorList>
    </citation>
    <scope>NUCLEOTIDE SEQUENCE [LARGE SCALE GENOMIC DNA]</scope>
    <source>
        <strain evidence="2 3">KACC 17565</strain>
    </source>
</reference>
<dbReference type="AlphaFoldDB" id="A0AAW9QYS3"/>
<evidence type="ECO:0000313" key="3">
    <source>
        <dbReference type="Proteomes" id="UP001364472"/>
    </source>
</evidence>
<dbReference type="Proteomes" id="UP001364472">
    <property type="component" value="Unassembled WGS sequence"/>
</dbReference>
<proteinExistence type="predicted"/>
<feature type="domain" description="Cleaved adhesin" evidence="1">
    <location>
        <begin position="143"/>
        <end position="261"/>
    </location>
</feature>
<evidence type="ECO:0000313" key="2">
    <source>
        <dbReference type="EMBL" id="MEJ1248805.1"/>
    </source>
</evidence>
<comment type="caution">
    <text evidence="2">The sequence shown here is derived from an EMBL/GenBank/DDBJ whole genome shotgun (WGS) entry which is preliminary data.</text>
</comment>
<sequence length="666" mass="69208">MKIGIRGSRRIGAGAGAALAVAWLVFPMGVVAGESLPRLVLSDAAVDQPATLRSAARPESLASAQPAGANRLARRAGASPLFAQNFDADCSQVPPAPPPSPPPPYATPLGFTVHDVDARTPAAPVGYVTNAWIVREDFKFNVNNCAMFSTSWYSSIGAADDWAVFPTQAAGPITPSERTRLSWNAVVYDPAFPDGYEVRYSTAGTAVSDFLSNPALASIAAENSAWTSRSLDLGAFAGTPIHLAFRNTSNDMFLLVIDDILVEDVAQYDPALDGLVEEPTSGYARLPASLGYTFSLSAKVRNDGTDALTGVAVDADLLVDGVPVATLSSAPVALAAGTEQQVALGDMEYAQLGQWTAEALVTAAEGDDDAGNSVATRVLAEITEDELTRAQGPVAGTLGIGAGNGGELGQDFFVPVTAKLTGVRYTVNNPDNLPQGQTPGDGIGDLNGVQMQATIRAWDPLLNKPGDLLYTASVTVPGDAAIGPLPLELPVPDLLLPPGRYLIAAVEPTEPVPQTLELHAAMERFTLGTGWVNWPTSPMGGWANLEDFGASFKRSFVLSAILQRAVLVPVARDDAFSVVQGTTLTGSVADNDTPSDNGGNTWSVSVAPGSGSLAMGADGYFSFTPEGAGSVAFEYALCDVDGDCSSATAQIEVLALEIFDDSFEAP</sequence>